<protein>
    <recommendedName>
        <fullName evidence="2">Uracil-DNA glycosylase-like domain-containing protein</fullName>
    </recommendedName>
</protein>
<organism evidence="1">
    <name type="scientific">marine metagenome</name>
    <dbReference type="NCBI Taxonomy" id="408172"/>
    <lineage>
        <taxon>unclassified sequences</taxon>
        <taxon>metagenomes</taxon>
        <taxon>ecological metagenomes</taxon>
    </lineage>
</organism>
<evidence type="ECO:0000313" key="1">
    <source>
        <dbReference type="EMBL" id="SVC97903.1"/>
    </source>
</evidence>
<accession>A0A382RJM2</accession>
<name>A0A382RJM2_9ZZZZ</name>
<proteinExistence type="predicted"/>
<dbReference type="AlphaFoldDB" id="A0A382RJM2"/>
<feature type="non-terminal residue" evidence="1">
    <location>
        <position position="1"/>
    </location>
</feature>
<gene>
    <name evidence="1" type="ORF">METZ01_LOCUS350757</name>
</gene>
<reference evidence="1" key="1">
    <citation type="submission" date="2018-05" db="EMBL/GenBank/DDBJ databases">
        <authorList>
            <person name="Lanie J.A."/>
            <person name="Ng W.-L."/>
            <person name="Kazmierczak K.M."/>
            <person name="Andrzejewski T.M."/>
            <person name="Davidsen T.M."/>
            <person name="Wayne K.J."/>
            <person name="Tettelin H."/>
            <person name="Glass J.I."/>
            <person name="Rusch D."/>
            <person name="Podicherti R."/>
            <person name="Tsui H.-C.T."/>
            <person name="Winkler M.E."/>
        </authorList>
    </citation>
    <scope>NUCLEOTIDE SEQUENCE</scope>
</reference>
<sequence>VSENMDIEKFNFIKQKYGYLASWAIWKEQGNHPPMFNIGDLSVLDPQQNPNLLSQLKPDVVFVGLNTSTDINDLGPFSNFHSTSPHAQDYKIRFALKDTELWGGYMTDIIKDHVELQGQTVRSYLNENPDVEDKNIETFRKELKDLGTENRTIIAFGNEVFRILSRNLKNEFNIFRVTHYSYFMNKQKYRDEIKSLIKNMKKLNLL</sequence>
<dbReference type="EMBL" id="UINC01122225">
    <property type="protein sequence ID" value="SVC97903.1"/>
    <property type="molecule type" value="Genomic_DNA"/>
</dbReference>
<evidence type="ECO:0008006" key="2">
    <source>
        <dbReference type="Google" id="ProtNLM"/>
    </source>
</evidence>